<organism evidence="1">
    <name type="scientific">marine sediment metagenome</name>
    <dbReference type="NCBI Taxonomy" id="412755"/>
    <lineage>
        <taxon>unclassified sequences</taxon>
        <taxon>metagenomes</taxon>
        <taxon>ecological metagenomes</taxon>
    </lineage>
</organism>
<dbReference type="EMBL" id="LAZR01000473">
    <property type="protein sequence ID" value="KKN67485.1"/>
    <property type="molecule type" value="Genomic_DNA"/>
</dbReference>
<accession>A0A0F9SF39</accession>
<sequence length="58" mass="7317">MKIKFFLAWYDLWIGIYISRKKRKIYICPFLCCVFEISLPRRKMSWEEKKKLWGCKFF</sequence>
<name>A0A0F9SF39_9ZZZZ</name>
<protein>
    <submittedName>
        <fullName evidence="1">Uncharacterized protein</fullName>
    </submittedName>
</protein>
<evidence type="ECO:0000313" key="1">
    <source>
        <dbReference type="EMBL" id="KKN67485.1"/>
    </source>
</evidence>
<gene>
    <name evidence="1" type="ORF">LCGC14_0460820</name>
</gene>
<reference evidence="1" key="1">
    <citation type="journal article" date="2015" name="Nature">
        <title>Complex archaea that bridge the gap between prokaryotes and eukaryotes.</title>
        <authorList>
            <person name="Spang A."/>
            <person name="Saw J.H."/>
            <person name="Jorgensen S.L."/>
            <person name="Zaremba-Niedzwiedzka K."/>
            <person name="Martijn J."/>
            <person name="Lind A.E."/>
            <person name="van Eijk R."/>
            <person name="Schleper C."/>
            <person name="Guy L."/>
            <person name="Ettema T.J."/>
        </authorList>
    </citation>
    <scope>NUCLEOTIDE SEQUENCE</scope>
</reference>
<dbReference type="AlphaFoldDB" id="A0A0F9SF39"/>
<proteinExistence type="predicted"/>
<comment type="caution">
    <text evidence="1">The sequence shown here is derived from an EMBL/GenBank/DDBJ whole genome shotgun (WGS) entry which is preliminary data.</text>
</comment>